<organism evidence="8">
    <name type="scientific">Fundidesulfovibrio putealis</name>
    <dbReference type="NCBI Taxonomy" id="270496"/>
    <lineage>
        <taxon>Bacteria</taxon>
        <taxon>Pseudomonadati</taxon>
        <taxon>Thermodesulfobacteriota</taxon>
        <taxon>Desulfovibrionia</taxon>
        <taxon>Desulfovibrionales</taxon>
        <taxon>Desulfovibrionaceae</taxon>
        <taxon>Fundidesulfovibrio</taxon>
    </lineage>
</organism>
<dbReference type="GO" id="GO:0005886">
    <property type="term" value="C:plasma membrane"/>
    <property type="evidence" value="ECO:0007669"/>
    <property type="project" value="UniProtKB-SubCell"/>
</dbReference>
<feature type="transmembrane region" description="Helical" evidence="7">
    <location>
        <begin position="68"/>
        <end position="91"/>
    </location>
</feature>
<evidence type="ECO:0000256" key="2">
    <source>
        <dbReference type="ARBA" id="ARBA00022448"/>
    </source>
</evidence>
<dbReference type="PANTHER" id="PTHR34229">
    <property type="entry name" value="METAL TRANSPORT PROTEIN HI_1621-RELATED"/>
    <property type="match status" value="1"/>
</dbReference>
<reference evidence="8" key="1">
    <citation type="journal article" date="2020" name="mSystems">
        <title>Genome- and Community-Level Interaction Insights into Carbon Utilization and Element Cycling Functions of Hydrothermarchaeota in Hydrothermal Sediment.</title>
        <authorList>
            <person name="Zhou Z."/>
            <person name="Liu Y."/>
            <person name="Xu W."/>
            <person name="Pan J."/>
            <person name="Luo Z.H."/>
            <person name="Li M."/>
        </authorList>
    </citation>
    <scope>NUCLEOTIDE SEQUENCE [LARGE SCALE GENOMIC DNA]</scope>
    <source>
        <strain evidence="8">SpSt-413</strain>
    </source>
</reference>
<keyword evidence="6 7" id="KW-0472">Membrane</keyword>
<evidence type="ECO:0000256" key="6">
    <source>
        <dbReference type="ARBA" id="ARBA00023136"/>
    </source>
</evidence>
<feature type="transmembrane region" description="Helical" evidence="7">
    <location>
        <begin position="97"/>
        <end position="116"/>
    </location>
</feature>
<evidence type="ECO:0000256" key="4">
    <source>
        <dbReference type="ARBA" id="ARBA00022692"/>
    </source>
</evidence>
<evidence type="ECO:0000256" key="1">
    <source>
        <dbReference type="ARBA" id="ARBA00004651"/>
    </source>
</evidence>
<protein>
    <submittedName>
        <fullName evidence="8">Cobalt transporter CbiM</fullName>
    </submittedName>
</protein>
<evidence type="ECO:0000256" key="3">
    <source>
        <dbReference type="ARBA" id="ARBA00022475"/>
    </source>
</evidence>
<evidence type="ECO:0000256" key="5">
    <source>
        <dbReference type="ARBA" id="ARBA00022989"/>
    </source>
</evidence>
<name>A0A7C4EJU9_9BACT</name>
<comment type="caution">
    <text evidence="8">The sequence shown here is derived from an EMBL/GenBank/DDBJ whole genome shotgun (WGS) entry which is preliminary data.</text>
</comment>
<keyword evidence="3" id="KW-1003">Cell membrane</keyword>
<dbReference type="NCBIfam" id="NF004905">
    <property type="entry name" value="PRK06265.1-5"/>
    <property type="match status" value="1"/>
</dbReference>
<sequence>MHISEGVLSGPVLAAGAAVAAAGVGYGLRRLEGEALVRTGVLSAAFFAASLIHLPLGPTSVHLVLSGLMGALLGWAAFPAIFIGLVLQALLFQFGGLTVLGVNTVIMGLPAVLCGVGLRPLLRRTGPAFAVGAFLCGALAILGSLALVYAALVASGDALSVFAGLFFWAHLALMGIEGALTLFILSAVKRLRPGLV</sequence>
<dbReference type="Pfam" id="PF01891">
    <property type="entry name" value="CbiM"/>
    <property type="match status" value="1"/>
</dbReference>
<dbReference type="Gene3D" id="1.10.1760.20">
    <property type="match status" value="1"/>
</dbReference>
<dbReference type="AlphaFoldDB" id="A0A7C4EJU9"/>
<keyword evidence="4 7" id="KW-0812">Transmembrane</keyword>
<proteinExistence type="predicted"/>
<accession>A0A7C4EJU9</accession>
<evidence type="ECO:0000256" key="7">
    <source>
        <dbReference type="SAM" id="Phobius"/>
    </source>
</evidence>
<dbReference type="PANTHER" id="PTHR34229:SF1">
    <property type="entry name" value="METAL TRANSPORT PROTEIN HI_1621-RELATED"/>
    <property type="match status" value="1"/>
</dbReference>
<feature type="transmembrane region" description="Helical" evidence="7">
    <location>
        <begin position="158"/>
        <end position="185"/>
    </location>
</feature>
<feature type="transmembrane region" description="Helical" evidence="7">
    <location>
        <begin position="7"/>
        <end position="29"/>
    </location>
</feature>
<keyword evidence="2" id="KW-0813">Transport</keyword>
<dbReference type="EMBL" id="DSRP01000453">
    <property type="protein sequence ID" value="HGG92593.1"/>
    <property type="molecule type" value="Genomic_DNA"/>
</dbReference>
<evidence type="ECO:0000313" key="8">
    <source>
        <dbReference type="EMBL" id="HGG92593.1"/>
    </source>
</evidence>
<dbReference type="InterPro" id="IPR002751">
    <property type="entry name" value="CbiM/NikMN"/>
</dbReference>
<gene>
    <name evidence="8" type="primary">cbiM</name>
    <name evidence="8" type="ORF">ENR59_06530</name>
</gene>
<comment type="subcellular location">
    <subcellularLocation>
        <location evidence="1">Cell membrane</location>
        <topology evidence="1">Multi-pass membrane protein</topology>
    </subcellularLocation>
</comment>
<dbReference type="GO" id="GO:0000041">
    <property type="term" value="P:transition metal ion transport"/>
    <property type="evidence" value="ECO:0007669"/>
    <property type="project" value="InterPro"/>
</dbReference>
<feature type="transmembrane region" description="Helical" evidence="7">
    <location>
        <begin position="128"/>
        <end position="152"/>
    </location>
</feature>
<keyword evidence="5 7" id="KW-1133">Transmembrane helix</keyword>
<feature type="transmembrane region" description="Helical" evidence="7">
    <location>
        <begin position="35"/>
        <end position="56"/>
    </location>
</feature>